<feature type="chain" id="PRO_5019275043" description="Tissue inhibitor of metalloproteinase" evidence="2">
    <location>
        <begin position="27"/>
        <end position="182"/>
    </location>
</feature>
<dbReference type="EMBL" id="RSAS01000213">
    <property type="protein sequence ID" value="RRR75111.1"/>
    <property type="molecule type" value="Genomic_DNA"/>
</dbReference>
<protein>
    <recommendedName>
        <fullName evidence="5">Tissue inhibitor of metalloproteinase</fullName>
    </recommendedName>
</protein>
<sequence length="182" mass="19475">MHTPKLPLIIMALLAALLVLPRAALACTCGPELSPLEAHAQATLVFVGRVSAMIGNPADEGASQLVTFEVQAFWKGEEQPQVTLLTPSASVNCGYVFERGSDYVVYANVVDNQLRTNSCMRTAPLAAANNDLNALGPSTPVTSAYGDHSSVDMDIPWLPLIMIILALLTGTLFFGPKFFGRR</sequence>
<dbReference type="Gene3D" id="2.40.50.120">
    <property type="match status" value="1"/>
</dbReference>
<evidence type="ECO:0000313" key="3">
    <source>
        <dbReference type="EMBL" id="RRR75111.1"/>
    </source>
</evidence>
<dbReference type="InterPro" id="IPR008993">
    <property type="entry name" value="TIMP-like_OB-fold"/>
</dbReference>
<keyword evidence="1" id="KW-0472">Membrane</keyword>
<evidence type="ECO:0008006" key="5">
    <source>
        <dbReference type="Google" id="ProtNLM"/>
    </source>
</evidence>
<keyword evidence="2" id="KW-0732">Signal</keyword>
<dbReference type="AlphaFoldDB" id="A0A426U592"/>
<dbReference type="SUPFAM" id="SSF50242">
    <property type="entry name" value="TIMP-like"/>
    <property type="match status" value="1"/>
</dbReference>
<evidence type="ECO:0000256" key="2">
    <source>
        <dbReference type="SAM" id="SignalP"/>
    </source>
</evidence>
<accession>A0A426U592</accession>
<evidence type="ECO:0000256" key="1">
    <source>
        <dbReference type="SAM" id="Phobius"/>
    </source>
</evidence>
<name>A0A426U592_9CHLR</name>
<proteinExistence type="predicted"/>
<evidence type="ECO:0000313" key="4">
    <source>
        <dbReference type="Proteomes" id="UP000280307"/>
    </source>
</evidence>
<feature type="signal peptide" evidence="2">
    <location>
        <begin position="1"/>
        <end position="26"/>
    </location>
</feature>
<dbReference type="Proteomes" id="UP000280307">
    <property type="component" value="Unassembled WGS sequence"/>
</dbReference>
<comment type="caution">
    <text evidence="3">The sequence shown here is derived from an EMBL/GenBank/DDBJ whole genome shotgun (WGS) entry which is preliminary data.</text>
</comment>
<reference evidence="3 4" key="1">
    <citation type="submission" date="2018-12" db="EMBL/GenBank/DDBJ databases">
        <title>Genome Sequence of Candidatus Viridilinea halotolerans isolated from saline sulfide-rich spring.</title>
        <authorList>
            <person name="Grouzdev D.S."/>
            <person name="Burganskaya E.I."/>
            <person name="Krutkina M.S."/>
            <person name="Sukhacheva M.V."/>
            <person name="Gorlenko V.M."/>
        </authorList>
    </citation>
    <scope>NUCLEOTIDE SEQUENCE [LARGE SCALE GENOMIC DNA]</scope>
    <source>
        <strain evidence="3">Chok-6</strain>
    </source>
</reference>
<feature type="transmembrane region" description="Helical" evidence="1">
    <location>
        <begin position="157"/>
        <end position="175"/>
    </location>
</feature>
<gene>
    <name evidence="3" type="ORF">EI684_05510</name>
</gene>
<keyword evidence="1" id="KW-1133">Transmembrane helix</keyword>
<keyword evidence="1" id="KW-0812">Transmembrane</keyword>
<organism evidence="3 4">
    <name type="scientific">Candidatus Viridilinea halotolerans</name>
    <dbReference type="NCBI Taxonomy" id="2491704"/>
    <lineage>
        <taxon>Bacteria</taxon>
        <taxon>Bacillati</taxon>
        <taxon>Chloroflexota</taxon>
        <taxon>Chloroflexia</taxon>
        <taxon>Chloroflexales</taxon>
        <taxon>Chloroflexineae</taxon>
        <taxon>Oscillochloridaceae</taxon>
        <taxon>Candidatus Viridilinea</taxon>
    </lineage>
</organism>